<dbReference type="STRING" id="1033731.SAMN05444145_104290"/>
<name>A0A1H4CF45_9BACT</name>
<dbReference type="SUPFAM" id="SSF48208">
    <property type="entry name" value="Six-hairpin glycosidases"/>
    <property type="match status" value="1"/>
</dbReference>
<feature type="chain" id="PRO_5010161850" description="Glycerophosphoryl diester phosphodiesterase" evidence="1">
    <location>
        <begin position="19"/>
        <end position="857"/>
    </location>
</feature>
<dbReference type="InterPro" id="IPR008928">
    <property type="entry name" value="6-hairpin_glycosidase_sf"/>
</dbReference>
<proteinExistence type="predicted"/>
<accession>A0A1H4CF45</accession>
<dbReference type="Proteomes" id="UP000183253">
    <property type="component" value="Unassembled WGS sequence"/>
</dbReference>
<dbReference type="EMBL" id="FNRI01000004">
    <property type="protein sequence ID" value="SEA58950.1"/>
    <property type="molecule type" value="Genomic_DNA"/>
</dbReference>
<dbReference type="GO" id="GO:0005975">
    <property type="term" value="P:carbohydrate metabolic process"/>
    <property type="evidence" value="ECO:0007669"/>
    <property type="project" value="InterPro"/>
</dbReference>
<dbReference type="SUPFAM" id="SSF81853">
    <property type="entry name" value="Family 10 polysaccharide lyase"/>
    <property type="match status" value="1"/>
</dbReference>
<evidence type="ECO:0000313" key="3">
    <source>
        <dbReference type="Proteomes" id="UP000183253"/>
    </source>
</evidence>
<dbReference type="OrthoDB" id="628098at2"/>
<sequence>MKKALCILALLGPLTLFGNGPRIGDSRIGISWQKSGEGWKPRKMELRDEGQTFVWGIPDGGYTVLYTPERPPTEGEIVVNRGGDTLCFDIDRFHCIAPSYRKATSSVPLNRAGEAFRLVPQEMHRSGDTLRFEATGKPGRLTAEWWADAAHPGDLCVRMTFTAARAGYYSLSTPATATLPEEQLAWGCIPGFFQGDAIESDFHRAYMYGQGLPHLPMVCNENTVTTMASLLTDRQGLTLAVIPEPGYDRKPYAGDRRTHGECWSTGLSHMTRDGRLCPTAWHPVLGEEGSWLEAGGQTRFAFRYTLRRTDWYEVFKHAVYDIYGLKEELALRRSRFSLTDRLEAIYRYVCDDSLSLWRTERCEGIEIGAQAYLGSVVGSEKDAMKNADAGAVWMLAAMTGDSLLRHGRLPYIRNFKLMQQGGHGDRNRGAALGQYYLSKKGTFVEEWGNHIEPIGITYYTLIDIGNILLFEPQDTLLREKLREGADLLLSLQHPDGSFNVAYDKLTGKALFTDLEDLRPTFYGLLVAHRILGERKYLDAALRGADWYVGHAVDRGRFLGVCGDARFINDFATVQSAQALLETYEASGNERYLEAAVRAARLYACSVYTHPRSENAPVRRKGRELRDWQLSQTGLCFEHGGSTGSATKSGPILLTSHCGLYTRLAAMTGDSLFVDLARTAAIAREEFLNPDTKIATYYWSQFDRGPGPFPHHAWWQLGWIVDYLLCEAECRSEGLIAFPRGFVTPKVGPQRITGFAPGRIGQHEADLILRPGLVRTGCPDLDCLTALSSDGRRLYIVLLGSSAHENRGRITLDVTKLGWQSIDRVRALTPETERLSDTEATDCTIDGFGLKLWEITRK</sequence>
<organism evidence="2 3">
    <name type="scientific">Alistipes timonensis JC136</name>
    <dbReference type="NCBI Taxonomy" id="1033731"/>
    <lineage>
        <taxon>Bacteria</taxon>
        <taxon>Pseudomonadati</taxon>
        <taxon>Bacteroidota</taxon>
        <taxon>Bacteroidia</taxon>
        <taxon>Bacteroidales</taxon>
        <taxon>Rikenellaceae</taxon>
        <taxon>Alistipes</taxon>
    </lineage>
</organism>
<evidence type="ECO:0008006" key="4">
    <source>
        <dbReference type="Google" id="ProtNLM"/>
    </source>
</evidence>
<evidence type="ECO:0000256" key="1">
    <source>
        <dbReference type="SAM" id="SignalP"/>
    </source>
</evidence>
<evidence type="ECO:0000313" key="2">
    <source>
        <dbReference type="EMBL" id="SEA58950.1"/>
    </source>
</evidence>
<gene>
    <name evidence="2" type="ORF">SAMN05444145_104290</name>
</gene>
<feature type="signal peptide" evidence="1">
    <location>
        <begin position="1"/>
        <end position="18"/>
    </location>
</feature>
<keyword evidence="3" id="KW-1185">Reference proteome</keyword>
<dbReference type="RefSeq" id="WP_010262716.1">
    <property type="nucleotide sequence ID" value="NZ_CAEG01000011.1"/>
</dbReference>
<protein>
    <recommendedName>
        <fullName evidence="4">Glycerophosphoryl diester phosphodiesterase</fullName>
    </recommendedName>
</protein>
<keyword evidence="1" id="KW-0732">Signal</keyword>
<dbReference type="AlphaFoldDB" id="A0A1H4CF45"/>
<reference evidence="2 3" key="1">
    <citation type="submission" date="2016-10" db="EMBL/GenBank/DDBJ databases">
        <authorList>
            <person name="de Groot N.N."/>
        </authorList>
    </citation>
    <scope>NUCLEOTIDE SEQUENCE [LARGE SCALE GENOMIC DNA]</scope>
    <source>
        <strain evidence="2 3">DSM 25383</strain>
    </source>
</reference>